<keyword evidence="8" id="KW-1185">Reference proteome</keyword>
<evidence type="ECO:0000256" key="2">
    <source>
        <dbReference type="ARBA" id="ARBA00022692"/>
    </source>
</evidence>
<dbReference type="PANTHER" id="PTHR38480:SF1">
    <property type="entry name" value="SLR0254 PROTEIN"/>
    <property type="match status" value="1"/>
</dbReference>
<feature type="transmembrane region" description="Helical" evidence="5">
    <location>
        <begin position="61"/>
        <end position="80"/>
    </location>
</feature>
<dbReference type="Proteomes" id="UP001629059">
    <property type="component" value="Unassembled WGS sequence"/>
</dbReference>
<evidence type="ECO:0000313" key="7">
    <source>
        <dbReference type="EMBL" id="MFL9837889.1"/>
    </source>
</evidence>
<dbReference type="EMBL" id="JBELQB010000007">
    <property type="protein sequence ID" value="MFL9837889.1"/>
    <property type="molecule type" value="Genomic_DNA"/>
</dbReference>
<dbReference type="RefSeq" id="WP_408074888.1">
    <property type="nucleotide sequence ID" value="NZ_JBELQB010000007.1"/>
</dbReference>
<feature type="transmembrane region" description="Helical" evidence="5">
    <location>
        <begin position="25"/>
        <end position="49"/>
    </location>
</feature>
<reference evidence="7 8" key="1">
    <citation type="submission" date="2024-06" db="EMBL/GenBank/DDBJ databases">
        <authorList>
            <person name="Kaempfer P."/>
            <person name="Viver T."/>
        </authorList>
    </citation>
    <scope>NUCLEOTIDE SEQUENCE [LARGE SCALE GENOMIC DNA]</scope>
    <source>
        <strain evidence="7 8">ST-75</strain>
    </source>
</reference>
<proteinExistence type="predicted"/>
<comment type="subcellular location">
    <subcellularLocation>
        <location evidence="1">Membrane</location>
        <topology evidence="1">Multi-pass membrane protein</topology>
    </subcellularLocation>
</comment>
<feature type="domain" description="RDD" evidence="6">
    <location>
        <begin position="18"/>
        <end position="150"/>
    </location>
</feature>
<protein>
    <submittedName>
        <fullName evidence="7">RDD family protein</fullName>
    </submittedName>
</protein>
<comment type="caution">
    <text evidence="7">The sequence shown here is derived from an EMBL/GenBank/DDBJ whole genome shotgun (WGS) entry which is preliminary data.</text>
</comment>
<name>A0ABW8YD44_9FLAO</name>
<dbReference type="Pfam" id="PF06271">
    <property type="entry name" value="RDD"/>
    <property type="match status" value="1"/>
</dbReference>
<keyword evidence="4 5" id="KW-0472">Membrane</keyword>
<evidence type="ECO:0000259" key="6">
    <source>
        <dbReference type="Pfam" id="PF06271"/>
    </source>
</evidence>
<accession>A0ABW8YD44</accession>
<gene>
    <name evidence="7" type="ORF">ABS768_10295</name>
</gene>
<sequence>MSELSITTTQNVNINFTTASVGERVLAYLLDLVIIISYYTVIIVVFFNIFNIENLAGTDGASLMAIYGLISLPVVFYALFFENLMEGQTVGKKILKIKVIKIDGYQSSFADYLIRWLFRIIEVTPPFSFIGLIVMIISDKTQRIGDMAAGTAVITLKNKINIDHTILKELKTDYVPTYSLVIKLSDNDVRIIKETYETAVKSADHEIIAKLVSKIESVTGIKSVSSSPMAFVDTIIKDYNYYTQNM</sequence>
<dbReference type="InterPro" id="IPR010432">
    <property type="entry name" value="RDD"/>
</dbReference>
<evidence type="ECO:0000256" key="1">
    <source>
        <dbReference type="ARBA" id="ARBA00004141"/>
    </source>
</evidence>
<evidence type="ECO:0000313" key="8">
    <source>
        <dbReference type="Proteomes" id="UP001629059"/>
    </source>
</evidence>
<evidence type="ECO:0000256" key="5">
    <source>
        <dbReference type="SAM" id="Phobius"/>
    </source>
</evidence>
<evidence type="ECO:0000256" key="3">
    <source>
        <dbReference type="ARBA" id="ARBA00022989"/>
    </source>
</evidence>
<dbReference type="PANTHER" id="PTHR38480">
    <property type="entry name" value="SLR0254 PROTEIN"/>
    <property type="match status" value="1"/>
</dbReference>
<evidence type="ECO:0000256" key="4">
    <source>
        <dbReference type="ARBA" id="ARBA00023136"/>
    </source>
</evidence>
<keyword evidence="2 5" id="KW-0812">Transmembrane</keyword>
<keyword evidence="3 5" id="KW-1133">Transmembrane helix</keyword>
<organism evidence="7 8">
    <name type="scientific">Flavobacterium rhizophilum</name>
    <dbReference type="NCBI Taxonomy" id="3163296"/>
    <lineage>
        <taxon>Bacteria</taxon>
        <taxon>Pseudomonadati</taxon>
        <taxon>Bacteroidota</taxon>
        <taxon>Flavobacteriia</taxon>
        <taxon>Flavobacteriales</taxon>
        <taxon>Flavobacteriaceae</taxon>
        <taxon>Flavobacterium</taxon>
    </lineage>
</organism>
<feature type="transmembrane region" description="Helical" evidence="5">
    <location>
        <begin position="116"/>
        <end position="137"/>
    </location>
</feature>